<evidence type="ECO:0000313" key="2">
    <source>
        <dbReference type="Proteomes" id="UP000239735"/>
    </source>
</evidence>
<protein>
    <submittedName>
        <fullName evidence="1">Uncharacterized protein</fullName>
    </submittedName>
</protein>
<gene>
    <name evidence="1" type="ORF">SBA5_1190016</name>
</gene>
<accession>A0A2N9L448</accession>
<evidence type="ECO:0000313" key="1">
    <source>
        <dbReference type="EMBL" id="SPE17923.1"/>
    </source>
</evidence>
<dbReference type="EMBL" id="OKRB01000023">
    <property type="protein sequence ID" value="SPE17923.1"/>
    <property type="molecule type" value="Genomic_DNA"/>
</dbReference>
<reference evidence="2" key="1">
    <citation type="submission" date="2018-02" db="EMBL/GenBank/DDBJ databases">
        <authorList>
            <person name="Hausmann B."/>
        </authorList>
    </citation>
    <scope>NUCLEOTIDE SEQUENCE [LARGE SCALE GENOMIC DNA]</scope>
    <source>
        <strain evidence="2">Peat soil MAG SbA5</strain>
    </source>
</reference>
<dbReference type="Proteomes" id="UP000239735">
    <property type="component" value="Unassembled WGS sequence"/>
</dbReference>
<name>A0A2N9L448_9BACT</name>
<proteinExistence type="predicted"/>
<sequence>MLGTTRGPAALADATGPAAPVFAETSLPHFTQKRSLPSSWLPQLLQNAIRPHLAC</sequence>
<organism evidence="1 2">
    <name type="scientific">Candidatus Sulfuritelmatomonas gaucii</name>
    <dbReference type="NCBI Taxonomy" id="2043161"/>
    <lineage>
        <taxon>Bacteria</taxon>
        <taxon>Pseudomonadati</taxon>
        <taxon>Acidobacteriota</taxon>
        <taxon>Terriglobia</taxon>
        <taxon>Terriglobales</taxon>
        <taxon>Acidobacteriaceae</taxon>
        <taxon>Candidatus Sulfuritelmatomonas</taxon>
    </lineage>
</organism>
<dbReference type="AlphaFoldDB" id="A0A2N9L448"/>